<dbReference type="EMBL" id="MU394392">
    <property type="protein sequence ID" value="KAI6081543.1"/>
    <property type="molecule type" value="Genomic_DNA"/>
</dbReference>
<gene>
    <name evidence="1" type="ORF">F4821DRAFT_248980</name>
</gene>
<evidence type="ECO:0000313" key="1">
    <source>
        <dbReference type="EMBL" id="KAI6081543.1"/>
    </source>
</evidence>
<comment type="caution">
    <text evidence="1">The sequence shown here is derived from an EMBL/GenBank/DDBJ whole genome shotgun (WGS) entry which is preliminary data.</text>
</comment>
<accession>A0ACC0CMC1</accession>
<organism evidence="1 2">
    <name type="scientific">Hypoxylon rubiginosum</name>
    <dbReference type="NCBI Taxonomy" id="110542"/>
    <lineage>
        <taxon>Eukaryota</taxon>
        <taxon>Fungi</taxon>
        <taxon>Dikarya</taxon>
        <taxon>Ascomycota</taxon>
        <taxon>Pezizomycotina</taxon>
        <taxon>Sordariomycetes</taxon>
        <taxon>Xylariomycetidae</taxon>
        <taxon>Xylariales</taxon>
        <taxon>Hypoxylaceae</taxon>
        <taxon>Hypoxylon</taxon>
    </lineage>
</organism>
<dbReference type="Proteomes" id="UP001497680">
    <property type="component" value="Unassembled WGS sequence"/>
</dbReference>
<sequence length="292" mass="33291">MSTDQSSHTGAALYSHDDTVAAITSYYKLLAHAIHSTESLLHPPPEGWPQLHDPDVVLGLGYSDEALNLIRHIPYFEQSDIFQIMPDVQPKSYIEVFHLERYANWGRILRSGSYNEPEDERGIPSHLICLGIRAEEREWGHEMWLDTKLGNVIVGSNHAQVPPDMVIVPEDCNSWDDSYSNLFFDYGHEGEGFAWRIDTFFAACERHLREMHWIPGLTSYVLHIDGEGNDIALLRNEQRKQIMRDYGWPGDSWDAWAAQDEFERVEELSPTGGDSEREELASAYSSLDLGKA</sequence>
<evidence type="ECO:0000313" key="2">
    <source>
        <dbReference type="Proteomes" id="UP001497680"/>
    </source>
</evidence>
<reference evidence="1 2" key="1">
    <citation type="journal article" date="2022" name="New Phytol.">
        <title>Ecological generalism drives hyperdiversity of secondary metabolite gene clusters in xylarialean endophytes.</title>
        <authorList>
            <person name="Franco M.E.E."/>
            <person name="Wisecaver J.H."/>
            <person name="Arnold A.E."/>
            <person name="Ju Y.M."/>
            <person name="Slot J.C."/>
            <person name="Ahrendt S."/>
            <person name="Moore L.P."/>
            <person name="Eastman K.E."/>
            <person name="Scott K."/>
            <person name="Konkel Z."/>
            <person name="Mondo S.J."/>
            <person name="Kuo A."/>
            <person name="Hayes R.D."/>
            <person name="Haridas S."/>
            <person name="Andreopoulos B."/>
            <person name="Riley R."/>
            <person name="LaButti K."/>
            <person name="Pangilinan J."/>
            <person name="Lipzen A."/>
            <person name="Amirebrahimi M."/>
            <person name="Yan J."/>
            <person name="Adam C."/>
            <person name="Keymanesh K."/>
            <person name="Ng V."/>
            <person name="Louie K."/>
            <person name="Northen T."/>
            <person name="Drula E."/>
            <person name="Henrissat B."/>
            <person name="Hsieh H.M."/>
            <person name="Youens-Clark K."/>
            <person name="Lutzoni F."/>
            <person name="Miadlikowska J."/>
            <person name="Eastwood D.C."/>
            <person name="Hamelin R.C."/>
            <person name="Grigoriev I.V."/>
            <person name="U'Ren J.M."/>
        </authorList>
    </citation>
    <scope>NUCLEOTIDE SEQUENCE [LARGE SCALE GENOMIC DNA]</scope>
    <source>
        <strain evidence="1 2">ER1909</strain>
    </source>
</reference>
<name>A0ACC0CMC1_9PEZI</name>
<protein>
    <submittedName>
        <fullName evidence="1">Uncharacterized protein</fullName>
    </submittedName>
</protein>
<keyword evidence="2" id="KW-1185">Reference proteome</keyword>
<proteinExistence type="predicted"/>